<accession>A0A9P6CTI3</accession>
<dbReference type="OrthoDB" id="3263055at2759"/>
<keyword evidence="1" id="KW-0472">Membrane</keyword>
<dbReference type="EMBL" id="MU155650">
    <property type="protein sequence ID" value="KAF9471623.1"/>
    <property type="molecule type" value="Genomic_DNA"/>
</dbReference>
<name>A0A9P6CTI3_9AGAR</name>
<keyword evidence="1" id="KW-0812">Transmembrane</keyword>
<keyword evidence="4" id="KW-1185">Reference proteome</keyword>
<sequence length="344" mass="37907">LGAAFIGLLVAATNAFIFSVSIIQTWYYFGHQSDGWTLKLLVGAVMAFDTIHQILIAHTVYTYTVTNWGNPFILDKIVWSMLVEVIFNGFTALLVQSFLAMRVWRCAYLLSHGSPRKLKIDFSLVSNRKKVLSAVVVSPDLHLQTYEQLAKLKSLSILVNALAAAGDVLIAATLCTLLHFSRTGFHRSDTMINKLILFSVNTGVLTSLCAVASLISIVCAGDTFLYIAFFFCIGRLYTNSLLATLNARKMIRSSGNVIHTTSEHLTMSMRELSKGGPMSPRCSQQQRPTNISIKIDTTKEFVTDSDQEADIEKGDVSLNKLPRSSTILTLSDFPVDIQLVGPTV</sequence>
<feature type="transmembrane region" description="Helical" evidence="1">
    <location>
        <begin position="224"/>
        <end position="245"/>
    </location>
</feature>
<feature type="domain" description="DUF6534" evidence="2">
    <location>
        <begin position="163"/>
        <end position="249"/>
    </location>
</feature>
<dbReference type="PANTHER" id="PTHR40465">
    <property type="entry name" value="CHROMOSOME 1, WHOLE GENOME SHOTGUN SEQUENCE"/>
    <property type="match status" value="1"/>
</dbReference>
<feature type="transmembrane region" description="Helical" evidence="1">
    <location>
        <begin position="195"/>
        <end position="218"/>
    </location>
</feature>
<evidence type="ECO:0000259" key="2">
    <source>
        <dbReference type="Pfam" id="PF20152"/>
    </source>
</evidence>
<keyword evidence="1" id="KW-1133">Transmembrane helix</keyword>
<evidence type="ECO:0000313" key="4">
    <source>
        <dbReference type="Proteomes" id="UP000807469"/>
    </source>
</evidence>
<dbReference type="AlphaFoldDB" id="A0A9P6CTI3"/>
<comment type="caution">
    <text evidence="3">The sequence shown here is derived from an EMBL/GenBank/DDBJ whole genome shotgun (WGS) entry which is preliminary data.</text>
</comment>
<feature type="transmembrane region" description="Helical" evidence="1">
    <location>
        <begin position="77"/>
        <end position="95"/>
    </location>
</feature>
<organism evidence="3 4">
    <name type="scientific">Pholiota conissans</name>
    <dbReference type="NCBI Taxonomy" id="109636"/>
    <lineage>
        <taxon>Eukaryota</taxon>
        <taxon>Fungi</taxon>
        <taxon>Dikarya</taxon>
        <taxon>Basidiomycota</taxon>
        <taxon>Agaricomycotina</taxon>
        <taxon>Agaricomycetes</taxon>
        <taxon>Agaricomycetidae</taxon>
        <taxon>Agaricales</taxon>
        <taxon>Agaricineae</taxon>
        <taxon>Strophariaceae</taxon>
        <taxon>Pholiota</taxon>
    </lineage>
</organism>
<feature type="transmembrane region" description="Helical" evidence="1">
    <location>
        <begin position="36"/>
        <end position="57"/>
    </location>
</feature>
<dbReference type="PANTHER" id="PTHR40465:SF1">
    <property type="entry name" value="DUF6534 DOMAIN-CONTAINING PROTEIN"/>
    <property type="match status" value="1"/>
</dbReference>
<proteinExistence type="predicted"/>
<reference evidence="3" key="1">
    <citation type="submission" date="2020-11" db="EMBL/GenBank/DDBJ databases">
        <authorList>
            <consortium name="DOE Joint Genome Institute"/>
            <person name="Ahrendt S."/>
            <person name="Riley R."/>
            <person name="Andreopoulos W."/>
            <person name="Labutti K."/>
            <person name="Pangilinan J."/>
            <person name="Ruiz-Duenas F.J."/>
            <person name="Barrasa J.M."/>
            <person name="Sanchez-Garcia M."/>
            <person name="Camarero S."/>
            <person name="Miyauchi S."/>
            <person name="Serrano A."/>
            <person name="Linde D."/>
            <person name="Babiker R."/>
            <person name="Drula E."/>
            <person name="Ayuso-Fernandez I."/>
            <person name="Pacheco R."/>
            <person name="Padilla G."/>
            <person name="Ferreira P."/>
            <person name="Barriuso J."/>
            <person name="Kellner H."/>
            <person name="Castanera R."/>
            <person name="Alfaro M."/>
            <person name="Ramirez L."/>
            <person name="Pisabarro A.G."/>
            <person name="Kuo A."/>
            <person name="Tritt A."/>
            <person name="Lipzen A."/>
            <person name="He G."/>
            <person name="Yan M."/>
            <person name="Ng V."/>
            <person name="Cullen D."/>
            <person name="Martin F."/>
            <person name="Rosso M.-N."/>
            <person name="Henrissat B."/>
            <person name="Hibbett D."/>
            <person name="Martinez A.T."/>
            <person name="Grigoriev I.V."/>
        </authorList>
    </citation>
    <scope>NUCLEOTIDE SEQUENCE</scope>
    <source>
        <strain evidence="3">CIRM-BRFM 674</strain>
    </source>
</reference>
<protein>
    <recommendedName>
        <fullName evidence="2">DUF6534 domain-containing protein</fullName>
    </recommendedName>
</protein>
<feature type="non-terminal residue" evidence="3">
    <location>
        <position position="1"/>
    </location>
</feature>
<dbReference type="Proteomes" id="UP000807469">
    <property type="component" value="Unassembled WGS sequence"/>
</dbReference>
<evidence type="ECO:0000313" key="3">
    <source>
        <dbReference type="EMBL" id="KAF9471623.1"/>
    </source>
</evidence>
<dbReference type="Pfam" id="PF20152">
    <property type="entry name" value="DUF6534"/>
    <property type="match status" value="1"/>
</dbReference>
<gene>
    <name evidence="3" type="ORF">BDN70DRAFT_819788</name>
</gene>
<feature type="transmembrane region" description="Helical" evidence="1">
    <location>
        <begin position="6"/>
        <end position="29"/>
    </location>
</feature>
<dbReference type="InterPro" id="IPR045339">
    <property type="entry name" value="DUF6534"/>
</dbReference>
<evidence type="ECO:0000256" key="1">
    <source>
        <dbReference type="SAM" id="Phobius"/>
    </source>
</evidence>